<evidence type="ECO:0000313" key="11">
    <source>
        <dbReference type="EMBL" id="EMS46551.1"/>
    </source>
</evidence>
<evidence type="ECO:0000256" key="10">
    <source>
        <dbReference type="SAM" id="MobiDB-lite"/>
    </source>
</evidence>
<evidence type="ECO:0000256" key="7">
    <source>
        <dbReference type="ARBA" id="ARBA00023180"/>
    </source>
</evidence>
<evidence type="ECO:0000256" key="4">
    <source>
        <dbReference type="ARBA" id="ARBA00022614"/>
    </source>
</evidence>
<evidence type="ECO:0000256" key="5">
    <source>
        <dbReference type="ARBA" id="ARBA00022729"/>
    </source>
</evidence>
<organism evidence="11">
    <name type="scientific">Triticum urartu</name>
    <name type="common">Red wild einkorn</name>
    <name type="synonym">Crithodium urartu</name>
    <dbReference type="NCBI Taxonomy" id="4572"/>
    <lineage>
        <taxon>Eukaryota</taxon>
        <taxon>Viridiplantae</taxon>
        <taxon>Streptophyta</taxon>
        <taxon>Embryophyta</taxon>
        <taxon>Tracheophyta</taxon>
        <taxon>Spermatophyta</taxon>
        <taxon>Magnoliopsida</taxon>
        <taxon>Liliopsida</taxon>
        <taxon>Poales</taxon>
        <taxon>Poaceae</taxon>
        <taxon>BOP clade</taxon>
        <taxon>Pooideae</taxon>
        <taxon>Triticodae</taxon>
        <taxon>Triticeae</taxon>
        <taxon>Triticinae</taxon>
        <taxon>Triticum</taxon>
    </lineage>
</organism>
<proteinExistence type="predicted"/>
<evidence type="ECO:0000256" key="9">
    <source>
        <dbReference type="ARBA" id="ARBA00041871"/>
    </source>
</evidence>
<dbReference type="OMA" id="GFTSNWY"/>
<dbReference type="InterPro" id="IPR032675">
    <property type="entry name" value="LRR_dom_sf"/>
</dbReference>
<dbReference type="PANTHER" id="PTHR32093">
    <property type="entry name" value="LEUCINE-RICH REPEAT EXTENSIN-LIKE PROTEIN 3-RELATED"/>
    <property type="match status" value="1"/>
</dbReference>
<keyword evidence="2" id="KW-0134">Cell wall</keyword>
<gene>
    <name evidence="11" type="ORF">TRIUR3_15384</name>
</gene>
<feature type="region of interest" description="Disordered" evidence="10">
    <location>
        <begin position="1"/>
        <end position="33"/>
    </location>
</feature>
<reference evidence="11" key="1">
    <citation type="journal article" date="2013" name="Nature">
        <title>Draft genome of the wheat A-genome progenitor Triticum urartu.</title>
        <authorList>
            <person name="Ling H.Q."/>
            <person name="Zhao S."/>
            <person name="Liu D."/>
            <person name="Wang J."/>
            <person name="Sun H."/>
            <person name="Zhang C."/>
            <person name="Fan H."/>
            <person name="Li D."/>
            <person name="Dong L."/>
            <person name="Tao Y."/>
            <person name="Gao C."/>
            <person name="Wu H."/>
            <person name="Li Y."/>
            <person name="Cui Y."/>
            <person name="Guo X."/>
            <person name="Zheng S."/>
            <person name="Wang B."/>
            <person name="Yu K."/>
            <person name="Liang Q."/>
            <person name="Yang W."/>
            <person name="Lou X."/>
            <person name="Chen J."/>
            <person name="Feng M."/>
            <person name="Jian J."/>
            <person name="Zhang X."/>
            <person name="Luo G."/>
            <person name="Jiang Y."/>
            <person name="Liu J."/>
            <person name="Wang Z."/>
            <person name="Sha Y."/>
            <person name="Zhang B."/>
            <person name="Wu H."/>
            <person name="Tang D."/>
            <person name="Shen Q."/>
            <person name="Xue P."/>
            <person name="Zou S."/>
            <person name="Wang X."/>
            <person name="Liu X."/>
            <person name="Wang F."/>
            <person name="Yang Y."/>
            <person name="An X."/>
            <person name="Dong Z."/>
            <person name="Zhang K."/>
            <person name="Zhang X."/>
            <person name="Luo M.C."/>
            <person name="Dvorak J."/>
            <person name="Tong Y."/>
            <person name="Wang J."/>
            <person name="Yang H."/>
            <person name="Li Z."/>
            <person name="Wang D."/>
            <person name="Zhang A."/>
            <person name="Wang J."/>
        </authorList>
    </citation>
    <scope>NUCLEOTIDE SEQUENCE</scope>
</reference>
<evidence type="ECO:0000256" key="3">
    <source>
        <dbReference type="ARBA" id="ARBA00022525"/>
    </source>
</evidence>
<dbReference type="EMBL" id="KD273117">
    <property type="protein sequence ID" value="EMS46551.1"/>
    <property type="molecule type" value="Genomic_DNA"/>
</dbReference>
<dbReference type="SUPFAM" id="SSF52058">
    <property type="entry name" value="L domain-like"/>
    <property type="match status" value="1"/>
</dbReference>
<keyword evidence="8" id="KW-0379">Hydroxylation</keyword>
<keyword evidence="6" id="KW-0677">Repeat</keyword>
<dbReference type="InterPro" id="IPR051582">
    <property type="entry name" value="LRR_extensin-like_regulator"/>
</dbReference>
<evidence type="ECO:0000256" key="1">
    <source>
        <dbReference type="ARBA" id="ARBA00004191"/>
    </source>
</evidence>
<dbReference type="STRING" id="4572.M7YIE4"/>
<accession>M7YIE4</accession>
<dbReference type="InterPro" id="IPR001611">
    <property type="entry name" value="Leu-rich_rpt"/>
</dbReference>
<dbReference type="FunFam" id="3.80.10.10:FF:000041">
    <property type="entry name" value="LRR receptor-like serine/threonine-protein kinase ERECTA"/>
    <property type="match status" value="1"/>
</dbReference>
<dbReference type="AlphaFoldDB" id="M7YIE4"/>
<evidence type="ECO:0000256" key="8">
    <source>
        <dbReference type="ARBA" id="ARBA00023278"/>
    </source>
</evidence>
<evidence type="ECO:0000256" key="6">
    <source>
        <dbReference type="ARBA" id="ARBA00022737"/>
    </source>
</evidence>
<keyword evidence="3" id="KW-0964">Secreted</keyword>
<name>M7YIE4_TRIUA</name>
<comment type="subcellular location">
    <subcellularLocation>
        <location evidence="1">Secreted</location>
        <location evidence="1">Cell wall</location>
    </subcellularLocation>
</comment>
<evidence type="ECO:0000256" key="2">
    <source>
        <dbReference type="ARBA" id="ARBA00022512"/>
    </source>
</evidence>
<dbReference type="PANTHER" id="PTHR32093:SF121">
    <property type="entry name" value="LEUCINE-RICH REPEAT EXTENSIN-LIKE PROTEIN 6"/>
    <property type="match status" value="1"/>
</dbReference>
<dbReference type="eggNOG" id="ENOG502QTD8">
    <property type="taxonomic scope" value="Eukaryota"/>
</dbReference>
<dbReference type="FunFam" id="3.80.10.10:FF:000224">
    <property type="entry name" value="Leucine-rich repeat extensin-like protein 1"/>
    <property type="match status" value="1"/>
</dbReference>
<feature type="region of interest" description="Disordered" evidence="10">
    <location>
        <begin position="476"/>
        <end position="495"/>
    </location>
</feature>
<keyword evidence="5" id="KW-0732">Signal</keyword>
<dbReference type="Pfam" id="PF00560">
    <property type="entry name" value="LRR_1"/>
    <property type="match status" value="3"/>
</dbReference>
<keyword evidence="4" id="KW-0433">Leucine-rich repeat</keyword>
<sequence>MAAGGFEVGGGGGWEPWFHNGGGGPQRRPRKKIEAEVGSREEWQCRLHGIPRPSHSPIRIVCHEEEKDHRQAEAQHNVEANDVLYIAKLVDADPELLARNIAYFNEEEARRNKLQDGEEDHRIKVEVDELFEQLEMELFDEEVKPSTINDHEADPSAPGWWISRPALKKAITDDPKNLTKNWCGPDVCSYYGVYCATAPDDPCARTVASVDLNHGDLAGTLPEELGLLSDLAVFHLNSNRFCGALPDALRSLHLLHEIDVSNNQLTGNFPSQFLCLPNVQYVDIRFNNFCGEVPAAIFEKKIDALFINNNNFEFTLPANFSSSTASVIVLANLPRVGGCLPSSIGDMAGTLNELILLNSGISSCIPPEIGKLDKLTVLDLSSNGIVGKLPDTIGNMHALEQLNVANNMLAGEIPESICALPNLKNFTYSHNFFCGEPHRCLEVPHIDDRQNCIAGRPDQRPGEQCIEFLHRPPAQCAAHGQSSPPPMYAPPPPMY</sequence>
<feature type="compositionally biased region" description="Gly residues" evidence="10">
    <location>
        <begin position="1"/>
        <end position="25"/>
    </location>
</feature>
<dbReference type="Gene3D" id="3.80.10.10">
    <property type="entry name" value="Ribonuclease Inhibitor"/>
    <property type="match status" value="2"/>
</dbReference>
<keyword evidence="7" id="KW-0325">Glycoprotein</keyword>
<feature type="compositionally biased region" description="Pro residues" evidence="10">
    <location>
        <begin position="483"/>
        <end position="495"/>
    </location>
</feature>
<protein>
    <recommendedName>
        <fullName evidence="9">Cell wall hydroxyproline-rich glycoprotein</fullName>
    </recommendedName>
</protein>